<sequence length="4260" mass="452359">MNRFFAFTLGAFLFFSLNAFAQSEICNNNLDDDGDGLIDCNDTDCQFGANIEEGCNCFDNVDNDGDGTIDENDPDCTKYFGLEFIGEGSDCSLDPPAGSDVFDSISDDPTFSGQNTVDTQSKMAVGDVDGDGQPDIVTTSKFNKAVRVINTLTGDEKSLFRTPQDSPNGYFPDNNNKHYQELEVAIADIDGDEVAEIYTIASFRSTSNDPATKFYLLGFRYAPGTLIPIFSSPVYLGTQRPGSMGITDFDGDGLAEVYVRNMIFAAENGAILANPGGNWQTEVNSGSVAVNIDKSSANQELVCGKIIYTVPNLSARTTQTLTVWKNLDDTHPNYYFPKVVAGVAEYGTVNFSTTSVADINEDGNIDVVLSGARTNNTGPTTVFYWDVAQNIATHFSPPDTTAAAGGGGSNGWPWGTSRVNIGEIDGDGRLELTFTAGTRLWALDVANDGTLTTAWPFPYYRALKDAKSGLIANTVYDFNNDGAPELVYRDSEQLVIVNGADGGVSGTGTQTELKVLPCQSHTFTEGPIIADVNGDGATDICVPCYTSNNANAFKLDADIQQQALGGIRLYYSSANDWLPTRQVWNQAGYFVIHIKDDLTVPRTQMDMTTVFGTGACPNGVPGPQQPFNTYLNQVPTLGPNGCPVFPAPDITFAGDDPNDPSVDPTSPDYFPAVKFTPPTCGDLGISVEFNIVNNGSLTISDDIPVTFYLNNPTDAAANASYILHSLTLPVTNFEVGDTLSFGPYSFNGPGTTFTLYASLNDDGSALPLDTTRTSTECKLGNNIYSVLIDPQPFDVAIEIVSDNNKCTDDAPDQGELKAVITKDGVVVTDYSKYAFQWYVGEAPDTTRIPAPEGTGDRLFFVSDTTRYTLIVTNTEKGCSSNPIDTLVSRAQPEIFVNFNEISRQTQCFPYNGELEVFLTDVNGAAVDPTGYTFAWYVTNFSNPLGIVGRVGDNLVAAEYLVTAEKNGCTYQGSYTLLGPTLPTVSASLLQGVFSCTTPSSGSVTAVAEINGVVQDPANYEFEWYFWDEVNQQIGSLISATDKAATRTGLAAGWYAVVAKDIATQCSSTPPIPIEVTDERIYPIAIITEVAPQTSCDENQPNGILEANVYDPSDLTTPLDQALFNFEWFQGDNTLAANAHTSVDENGRVALEVAGGGIPYTVRVSYKASGCSHDTIFVISEDKNFPVVTGTTQPNSVCNDALASQQYTGAIDLDITFDGVAVNDLAGYTVDWFHGTDTNIADSLIVSNSSFTLSGLKDGYYSVLVTKDDVHCTSTPVDFQILNETVQPIVNLALTPETTCSGTPNGAISASVDETAQGGAAAVTTGYTFAWFSGNDTLAANALGVTSATLSGIEGGANYTVLVTNTLTGCQRVQSTFLADESELPVISLDQTPNTVCDVSLTSDPSTIQYTGTVTATLSPFANGSSDYTVELYEGAAVAGTPSTQNVAITTAIFTNLEDGFYTVRWVDNDLGCTSLPQTIEVKLEPDLPVIVLTPTGSTNCPGGTPNGSISTDIDAGAPSTDYAYQWYTGSDDSSPIAGATGATITGIQGGATNTYTVRVTNLATGCRQLGTITLPDDSEEPTLTLAQTPNTICDATLGFDGAISITLDATFTGSGDYSAKLFDDGGVEIDNETTITGNTFSFTGLEDGDYTVTWTDDVLGCTSQPFAISVQPNKTLPTVVLTPTGSTNCDPALPNGSLTVSVNGSATDQSADFTYEWFEGDSDSDPLIGGATAFELLNRQGGAAEQYTVRVTDISTGCFALATTTLPDDSEEPTLTLAQTPNTICDATLGFDGEIAITLDATFTGSGDYSAKLFDDGGVEIDSESTITATTFSFTGLEDGDYTVTWTDDVLGCTSQPFAITVQHNKTLPTVVLTPTGSTNCDPALPNGSLTVSVNGSATDQSADFTYEWFEGDSDSDPLIGGASDFELLNQQGAAGKQYTVRVTDLSTGCFALATTTLSDNSTGPVINLSQTPNTICDDSFAPFDGEIDVSLAAYPNGSGDYTVDLYAGNDATGTLQESVDIASTTHTFTDLEDGFYTVVWTDNVLGCISQELTIEVEEDVVLPVITSVVKPQESCDPSTPNGSLTFTVGGTDTGYRFNLYEGTTTTDPLVGGPQDDDGIFAGLEGNTTYLVEVIDLSTGCRNEQTVIVPEVIKTPELSVSKTDIISCDPADSGEITATIEINGVAIGAGEYADYDFEWYFGQDDSGTPLTDTDEVLGGIQTEGYYTVRAVHSVNNCESLLATTYINAPSPFNVKFQVITPPNFCSDFSGVVTAYVDLDNDNSIDANEVDLSNFTFEWYSGWPTNTPPANFFTDPAVQLPAGGPMTNYNNGVNFTGVANTFPSENDLATDTNGPTLFGVADGQYTLVATDANGCKSFATYYLEYLNAHDVTFTVKNDESCTNDDGEISVTNVINIGGTPETDFIVYIFDYATPDFSDLTALAGTALASVEITTSLAADLPLTVSGLAPGNYYVTAFNEAINCPSPLRLVTVEEAALKPLISISDIQPNQSCTTPGTGSFTVTVNKDPNDLVAIADYDVVVTAANDAAFNYTDNDLADGASTVVDGVGLEDDIYTVTVTSNSGCVSTVDVEIKAQPAVPVLSLTGIDIVPDTNCDPNNGSITVDIADFSMSNPSIPVGVITDYSFTWYFGPTATGTPIYTATGAAGGNVLDPSKVAPALFPGAGTYWLVATRTNNGAGNEGVGCSSSPLRIDIPDEAIDPTLDISTTGNTACNAPFTGEIVAEADGAAGTYDYELFLGAASQGTQSAALGTSVTFSPLGPNIYTLVATNQTTGCSVSRDIEIADTPIYPDNITFNANMSPQTFCSNNGSLDIDFTGAFVGTEGDYDITWFNSEADYQSNTPRAETTFNLSGLAAGVYVFTLQKNNGAGNGCPSSPYRIEVTEDITYPTLDLVANSNTTCSGTPDGSIEVNVVTTGLVSTFDISISPDPNGVGIQAGVNAFTFIELAEGTYTITAVDNVSGCSVSQAISITDKPIIPDNITFEDNMDPQTFCSDNGSLNIVLDAPFLNTDYNITWYNSEADYQSNTPRAETSFDLSGLAAGVYVFTLEKNNGAGNGCPSSPYRIEVTEDITYPTLDLVANSNTTCSGTPDGSIEVNVATAGLGSTFDISIAPDPNAVGVQAGVNAFTFANLAEGTYTIVAVDNVSGCSVSQAITVAHDPFIPENLDILINAIPQSNCTNPDGSITVSSDPANPVDLSEYTIVWYDSESDFAANTPNTESSFTLSNLSAGIYLFTLEKNTGIGTGCPSSPYRVEVKDNLFLPMITALPEANTSCDINQADGSIAISATTNNVVGTYTYTVTDAAGVVAGTQNGVSNFTITGLAEGVYTVSAFDELRECTNTIEVEIQAQPLKPADLALDIQVNNQLDCNPSGSIVVTYPDVATTDPSEYTIAWFGTLAEAEAFANAPDDPSNSASALRWGPADIAPNSTLDGVFAGTYYFVFQKISGEGAGCTSAIFNETIQELSSTPTMTFEVEPNTICEGSQPDGVVTVTPRERDGSTDTYSFAWSYSGEKPELFTDPGDVNEYVGATDGFYTVTVTNTITGCSSTSTVEVILDKSQSIPNIIEVEVTDPLDCNPTGIAEVTRLSIGGTIFLSKANGDDLDTDFDYLWFNGDPSDPATELVTDPITGLPVSSSVITGLGIGTYFVQVVSSVTECESIYKQIEVSDDDIIYPGGFIELTEPQISCDPTNGLAILTAFGYEGSDPSANTDTYSFTWYLQEGDSLVEIVPSGNTTITNTSNTSELANIYNGTYWVNILNTVTNCSNDLFFILEDQSDEFRPQVSVSSTPVDRCTPGDNGISDNGSLSANVVNALDGHTFAYTWYYHGDAPNENFNYATATPYANTAIVQNVAVGFYAVIVQDLITTCNNEPPVIVEVKDERNFPELKIREIQPMTNCEITSANGQLEASADGVVAGYTFEWYEIIINNNNQEEFIGPIIVNGQMARHLLIGQRAGSYLVRVTDNYSGCFSEQRGTITDETILPETPTALIEANRTNCVEPNGIITANVNGNNTDYFFDWHQGESVASGTFVFRGQTLRGADIGPYTVTATNMVTGCVSAEATVTIADERILPEFEFYTIPSHCENPTGYMEFTVLNNSVIETVEWTNVETGEVVGSGVFVNNVLPGIYEARMITFEGCEINGQVTVGTEITEYNGISANGDGINDFFQIDCISLFPNNNVKIFNRAGTLVFEIDNYNNLDRVFEGIGVKGVYPTGRVLPAGTYFYIIDKRDGSRPETGYLELAR</sequence>
<organism evidence="2 3">
    <name type="scientific">Shiella aurantiaca</name>
    <dbReference type="NCBI Taxonomy" id="3058365"/>
    <lineage>
        <taxon>Bacteria</taxon>
        <taxon>Pseudomonadati</taxon>
        <taxon>Bacteroidota</taxon>
        <taxon>Cytophagia</taxon>
        <taxon>Cytophagales</taxon>
        <taxon>Shiellaceae</taxon>
        <taxon>Shiella</taxon>
    </lineage>
</organism>
<comment type="caution">
    <text evidence="2">The sequence shown here is derived from an EMBL/GenBank/DDBJ whole genome shotgun (WGS) entry which is preliminary data.</text>
</comment>
<dbReference type="Proteomes" id="UP001168552">
    <property type="component" value="Unassembled WGS sequence"/>
</dbReference>
<evidence type="ECO:0000256" key="1">
    <source>
        <dbReference type="SAM" id="SignalP"/>
    </source>
</evidence>
<evidence type="ECO:0000313" key="2">
    <source>
        <dbReference type="EMBL" id="MDN4163980.1"/>
    </source>
</evidence>
<dbReference type="EMBL" id="JAUHJS010000001">
    <property type="protein sequence ID" value="MDN4163980.1"/>
    <property type="molecule type" value="Genomic_DNA"/>
</dbReference>
<dbReference type="Gene3D" id="2.130.10.130">
    <property type="entry name" value="Integrin alpha, N-terminal"/>
    <property type="match status" value="2"/>
</dbReference>
<dbReference type="SUPFAM" id="SSF69318">
    <property type="entry name" value="Integrin alpha N-terminal domain"/>
    <property type="match status" value="1"/>
</dbReference>
<proteinExistence type="predicted"/>
<dbReference type="InterPro" id="IPR028994">
    <property type="entry name" value="Integrin_alpha_N"/>
</dbReference>
<evidence type="ECO:0000313" key="3">
    <source>
        <dbReference type="Proteomes" id="UP001168552"/>
    </source>
</evidence>
<name>A0ABT8F0K9_9BACT</name>
<feature type="signal peptide" evidence="1">
    <location>
        <begin position="1"/>
        <end position="21"/>
    </location>
</feature>
<reference evidence="2" key="1">
    <citation type="submission" date="2023-06" db="EMBL/GenBank/DDBJ databases">
        <title>Cytophagales bacterium Strain LB-30, isolated from soil.</title>
        <authorList>
            <person name="Liu B."/>
        </authorList>
    </citation>
    <scope>NUCLEOTIDE SEQUENCE</scope>
    <source>
        <strain evidence="2">LB-30</strain>
    </source>
</reference>
<feature type="chain" id="PRO_5046037785" evidence="1">
    <location>
        <begin position="22"/>
        <end position="4260"/>
    </location>
</feature>
<protein>
    <submittedName>
        <fullName evidence="2">Gliding motility-associated C-terminal domain-containing protein</fullName>
    </submittedName>
</protein>
<accession>A0ABT8F0K9</accession>
<keyword evidence="3" id="KW-1185">Reference proteome</keyword>
<gene>
    <name evidence="2" type="ORF">QWY31_00625</name>
</gene>
<keyword evidence="1" id="KW-0732">Signal</keyword>
<dbReference type="RefSeq" id="WP_320002509.1">
    <property type="nucleotide sequence ID" value="NZ_JAUHJS010000001.1"/>
</dbReference>
<dbReference type="Pfam" id="PF13585">
    <property type="entry name" value="CHU_C"/>
    <property type="match status" value="1"/>
</dbReference>